<organism evidence="1 2">
    <name type="scientific">Burkholderia plantarii</name>
    <dbReference type="NCBI Taxonomy" id="41899"/>
    <lineage>
        <taxon>Bacteria</taxon>
        <taxon>Pseudomonadati</taxon>
        <taxon>Pseudomonadota</taxon>
        <taxon>Betaproteobacteria</taxon>
        <taxon>Burkholderiales</taxon>
        <taxon>Burkholderiaceae</taxon>
        <taxon>Burkholderia</taxon>
    </lineage>
</organism>
<reference evidence="2" key="1">
    <citation type="submission" date="2011-03" db="EMBL/GenBank/DDBJ databases">
        <authorList>
            <person name="Voget S."/>
            <person name="Streit W.R."/>
            <person name="Jaeger K.E."/>
            <person name="Daniel R."/>
        </authorList>
    </citation>
    <scope>NUCLEOTIDE SEQUENCE [LARGE SCALE GENOMIC DNA]</scope>
    <source>
        <strain evidence="2">PG1</strain>
    </source>
</reference>
<dbReference type="EMBL" id="CP002580">
    <property type="protein sequence ID" value="AJK46716.1"/>
    <property type="molecule type" value="Genomic_DNA"/>
</dbReference>
<accession>A0A0B6S3A4</accession>
<reference evidence="1 2" key="2">
    <citation type="journal article" date="2016" name="Appl. Microbiol. Biotechnol.">
        <title>Mutations improving production and secretion of extracellular lipase by Burkholderia glumae PG1.</title>
        <authorList>
            <person name="Knapp A."/>
            <person name="Voget S."/>
            <person name="Gao R."/>
            <person name="Zaburannyi N."/>
            <person name="Krysciak D."/>
            <person name="Breuer M."/>
            <person name="Hauer B."/>
            <person name="Streit W.R."/>
            <person name="Muller R."/>
            <person name="Daniel R."/>
            <person name="Jaeger K.E."/>
        </authorList>
    </citation>
    <scope>NUCLEOTIDE SEQUENCE [LARGE SCALE GENOMIC DNA]</scope>
    <source>
        <strain evidence="1 2">PG1</strain>
    </source>
</reference>
<evidence type="ECO:0000313" key="2">
    <source>
        <dbReference type="Proteomes" id="UP000031838"/>
    </source>
</evidence>
<dbReference type="KEGG" id="bgp:BGL_1c22120"/>
<proteinExistence type="predicted"/>
<sequence length="140" mass="15280">MDTPRYEIFEEENGRWYWELQAAEGATDGPRGTRATYSPVGFPTREEAELNLHLFDTSPSDRHGRKVLPKATLDDLIRLAADGCPDCVGVEIAPARPQAPDHDGCNWTWVAASDAAAGCVDCVREAVEALRAICNLPDPA</sequence>
<dbReference type="Proteomes" id="UP000031838">
    <property type="component" value="Chromosome 1"/>
</dbReference>
<gene>
    <name evidence="1" type="ORF">BGL_1c22120</name>
</gene>
<dbReference type="AlphaFoldDB" id="A0A0B6S3A4"/>
<protein>
    <submittedName>
        <fullName evidence="1">Uncharacterized protein</fullName>
    </submittedName>
</protein>
<dbReference type="HOGENOM" id="CLU_1871491_0_0_4"/>
<dbReference type="RefSeq" id="WP_042625157.1">
    <property type="nucleotide sequence ID" value="NZ_CP002580.1"/>
</dbReference>
<evidence type="ECO:0000313" key="1">
    <source>
        <dbReference type="EMBL" id="AJK46716.1"/>
    </source>
</evidence>
<name>A0A0B6S3A4_BURPL</name>
<keyword evidence="2" id="KW-1185">Reference proteome</keyword>